<dbReference type="Pfam" id="PF02362">
    <property type="entry name" value="B3"/>
    <property type="match status" value="2"/>
</dbReference>
<dbReference type="PANTHER" id="PTHR31920:SF147">
    <property type="entry name" value="TF-B3 DOMAIN-CONTAINING PROTEIN"/>
    <property type="match status" value="1"/>
</dbReference>
<evidence type="ECO:0000259" key="7">
    <source>
        <dbReference type="PROSITE" id="PS50863"/>
    </source>
</evidence>
<comment type="subcellular location">
    <subcellularLocation>
        <location evidence="1">Nucleus</location>
    </subcellularLocation>
</comment>
<evidence type="ECO:0000313" key="9">
    <source>
        <dbReference type="Proteomes" id="UP001314170"/>
    </source>
</evidence>
<dbReference type="PANTHER" id="PTHR31920">
    <property type="entry name" value="B3 DOMAIN-CONTAINING"/>
    <property type="match status" value="1"/>
</dbReference>
<dbReference type="GO" id="GO:0003677">
    <property type="term" value="F:DNA binding"/>
    <property type="evidence" value="ECO:0007669"/>
    <property type="project" value="UniProtKB-KW"/>
</dbReference>
<evidence type="ECO:0000256" key="2">
    <source>
        <dbReference type="ARBA" id="ARBA00023015"/>
    </source>
</evidence>
<dbReference type="AlphaFoldDB" id="A0AAV1RB76"/>
<dbReference type="Gene3D" id="2.40.330.10">
    <property type="entry name" value="DNA-binding pseudobarrel domain"/>
    <property type="match status" value="2"/>
</dbReference>
<keyword evidence="9" id="KW-1185">Reference proteome</keyword>
<dbReference type="SMART" id="SM01019">
    <property type="entry name" value="B3"/>
    <property type="match status" value="2"/>
</dbReference>
<protein>
    <recommendedName>
        <fullName evidence="7">TF-B3 domain-containing protein</fullName>
    </recommendedName>
</protein>
<keyword evidence="5" id="KW-0539">Nucleus</keyword>
<dbReference type="PROSITE" id="PS50863">
    <property type="entry name" value="B3"/>
    <property type="match status" value="1"/>
</dbReference>
<organism evidence="8 9">
    <name type="scientific">Dovyalis caffra</name>
    <dbReference type="NCBI Taxonomy" id="77055"/>
    <lineage>
        <taxon>Eukaryota</taxon>
        <taxon>Viridiplantae</taxon>
        <taxon>Streptophyta</taxon>
        <taxon>Embryophyta</taxon>
        <taxon>Tracheophyta</taxon>
        <taxon>Spermatophyta</taxon>
        <taxon>Magnoliopsida</taxon>
        <taxon>eudicotyledons</taxon>
        <taxon>Gunneridae</taxon>
        <taxon>Pentapetalae</taxon>
        <taxon>rosids</taxon>
        <taxon>fabids</taxon>
        <taxon>Malpighiales</taxon>
        <taxon>Salicaceae</taxon>
        <taxon>Flacourtieae</taxon>
        <taxon>Dovyalis</taxon>
    </lineage>
</organism>
<dbReference type="InterPro" id="IPR003340">
    <property type="entry name" value="B3_DNA-bd"/>
</dbReference>
<dbReference type="EMBL" id="CAWUPB010000913">
    <property type="protein sequence ID" value="CAK7329784.1"/>
    <property type="molecule type" value="Genomic_DNA"/>
</dbReference>
<dbReference type="CDD" id="cd10017">
    <property type="entry name" value="B3_DNA"/>
    <property type="match status" value="2"/>
</dbReference>
<keyword evidence="2" id="KW-0805">Transcription regulation</keyword>
<feature type="domain" description="TF-B3" evidence="7">
    <location>
        <begin position="365"/>
        <end position="459"/>
    </location>
</feature>
<evidence type="ECO:0000256" key="6">
    <source>
        <dbReference type="SAM" id="MobiDB-lite"/>
    </source>
</evidence>
<evidence type="ECO:0000256" key="4">
    <source>
        <dbReference type="ARBA" id="ARBA00023163"/>
    </source>
</evidence>
<dbReference type="GO" id="GO:0005634">
    <property type="term" value="C:nucleus"/>
    <property type="evidence" value="ECO:0007669"/>
    <property type="project" value="UniProtKB-SubCell"/>
</dbReference>
<evidence type="ECO:0000313" key="8">
    <source>
        <dbReference type="EMBL" id="CAK7329784.1"/>
    </source>
</evidence>
<feature type="region of interest" description="Disordered" evidence="6">
    <location>
        <begin position="218"/>
        <end position="240"/>
    </location>
</feature>
<evidence type="ECO:0000256" key="3">
    <source>
        <dbReference type="ARBA" id="ARBA00023125"/>
    </source>
</evidence>
<reference evidence="8 9" key="1">
    <citation type="submission" date="2024-01" db="EMBL/GenBank/DDBJ databases">
        <authorList>
            <person name="Waweru B."/>
        </authorList>
    </citation>
    <scope>NUCLEOTIDE SEQUENCE [LARGE SCALE GENOMIC DNA]</scope>
</reference>
<dbReference type="Proteomes" id="UP001314170">
    <property type="component" value="Unassembled WGS sequence"/>
</dbReference>
<dbReference type="SUPFAM" id="SSF101936">
    <property type="entry name" value="DNA-binding pseudobarrel domain"/>
    <property type="match status" value="2"/>
</dbReference>
<dbReference type="InterPro" id="IPR050655">
    <property type="entry name" value="Plant_B3_domain"/>
</dbReference>
<evidence type="ECO:0000256" key="5">
    <source>
        <dbReference type="ARBA" id="ARBA00023242"/>
    </source>
</evidence>
<gene>
    <name evidence="8" type="ORF">DCAF_LOCUS7543</name>
</gene>
<accession>A0AAV1RB76</accession>
<sequence length="466" mass="52116">MDGLSNLHCYCQILGPQEKVQYKSSVGQSLSIRKHDTTSITTRREEVGVLSKSSPALTVSNGRGETIVKFPKDNPSLHSGRPKIGKACLRRIPKKFAMKFGEELSEVAKVVDPTGHALKIGLTKAENNIWFDDGWQKFPEHHSISCRYVIVFKYGGLSNFSAHIFDMSGCEIPYRRSGLASDEEINFVDYCLVHDEAEMEDDGPIKILDSRISSPSSALQSGVFGESASKGGSSRLHSPAEQSLGTQTLYSCASAQGSPGSERLGDKMNEKHMEEEYLETIVLDGSKESRKRKVIKKHRISGQRGSLFKETKADNSRLKIKFDENELQSKWEEEMESVVCSFPNASQANKRAIQAAKTFKSKNPSFMTLLQPYNFFKGILNVPYGITRRYSTEVSDNITLKVSDEREWPAKLTAKKRIISKGWHAFHTENDLKEGDVCVFEIMIESRKVEFKVTIFRAGEGNSSAS</sequence>
<comment type="caution">
    <text evidence="8">The sequence shown here is derived from an EMBL/GenBank/DDBJ whole genome shotgun (WGS) entry which is preliminary data.</text>
</comment>
<keyword evidence="4" id="KW-0804">Transcription</keyword>
<keyword evidence="3" id="KW-0238">DNA-binding</keyword>
<feature type="compositionally biased region" description="Polar residues" evidence="6">
    <location>
        <begin position="230"/>
        <end position="240"/>
    </location>
</feature>
<evidence type="ECO:0000256" key="1">
    <source>
        <dbReference type="ARBA" id="ARBA00004123"/>
    </source>
</evidence>
<name>A0AAV1RB76_9ROSI</name>
<proteinExistence type="predicted"/>
<dbReference type="InterPro" id="IPR015300">
    <property type="entry name" value="DNA-bd_pseudobarrel_sf"/>
</dbReference>